<keyword evidence="3" id="KW-0813">Transport</keyword>
<dbReference type="CDD" id="cd03230">
    <property type="entry name" value="ABC_DR_subfamily_A"/>
    <property type="match status" value="1"/>
</dbReference>
<dbReference type="InterPro" id="IPR017871">
    <property type="entry name" value="ABC_transporter-like_CS"/>
</dbReference>
<dbReference type="Pfam" id="PF00005">
    <property type="entry name" value="ABC_tran"/>
    <property type="match status" value="1"/>
</dbReference>
<dbReference type="SMART" id="SM00382">
    <property type="entry name" value="AAA"/>
    <property type="match status" value="1"/>
</dbReference>
<dbReference type="InterPro" id="IPR003593">
    <property type="entry name" value="AAA+_ATPase"/>
</dbReference>
<dbReference type="FunFam" id="3.40.50.300:FF:000589">
    <property type="entry name" value="ABC transporter, ATP-binding subunit"/>
    <property type="match status" value="1"/>
</dbReference>
<feature type="domain" description="ABC transporter" evidence="10">
    <location>
        <begin position="25"/>
        <end position="251"/>
    </location>
</feature>
<protein>
    <submittedName>
        <fullName evidence="11">ABC transporter related protein</fullName>
    </submittedName>
</protein>
<evidence type="ECO:0000256" key="7">
    <source>
        <dbReference type="ARBA" id="ARBA00022967"/>
    </source>
</evidence>
<evidence type="ECO:0000256" key="9">
    <source>
        <dbReference type="ARBA" id="ARBA00023251"/>
    </source>
</evidence>
<comment type="subcellular location">
    <subcellularLocation>
        <location evidence="1">Cell membrane</location>
        <topology evidence="1">Peripheral membrane protein</topology>
    </subcellularLocation>
</comment>
<evidence type="ECO:0000313" key="11">
    <source>
        <dbReference type="EMBL" id="CCI52219.1"/>
    </source>
</evidence>
<keyword evidence="9" id="KW-0046">Antibiotic resistance</keyword>
<dbReference type="PANTHER" id="PTHR42711">
    <property type="entry name" value="ABC TRANSPORTER ATP-BINDING PROTEIN"/>
    <property type="match status" value="1"/>
</dbReference>
<reference evidence="11 12" key="1">
    <citation type="journal article" date="2013" name="ISME J.">
        <title>A metabolic model for members of the genus Tetrasphaera involved in enhanced biological phosphorus removal.</title>
        <authorList>
            <person name="Kristiansen R."/>
            <person name="Nguyen H.T.T."/>
            <person name="Saunders A.M."/>
            <person name="Nielsen J.L."/>
            <person name="Wimmer R."/>
            <person name="Le V.Q."/>
            <person name="McIlroy S.J."/>
            <person name="Petrovski S."/>
            <person name="Seviour R.J."/>
            <person name="Calteau A."/>
            <person name="Nielsen K.L."/>
            <person name="Nielsen P.H."/>
        </authorList>
    </citation>
    <scope>NUCLEOTIDE SEQUENCE [LARGE SCALE GENOMIC DNA]</scope>
    <source>
        <strain evidence="11 12">Ben 74</strain>
    </source>
</reference>
<keyword evidence="6" id="KW-0067">ATP-binding</keyword>
<evidence type="ECO:0000256" key="6">
    <source>
        <dbReference type="ARBA" id="ARBA00022840"/>
    </source>
</evidence>
<dbReference type="Proteomes" id="UP000035720">
    <property type="component" value="Unassembled WGS sequence"/>
</dbReference>
<dbReference type="SUPFAM" id="SSF52540">
    <property type="entry name" value="P-loop containing nucleoside triphosphate hydrolases"/>
    <property type="match status" value="1"/>
</dbReference>
<dbReference type="InterPro" id="IPR027417">
    <property type="entry name" value="P-loop_NTPase"/>
</dbReference>
<dbReference type="STRING" id="1193518.BN13_150080"/>
<dbReference type="PROSITE" id="PS00211">
    <property type="entry name" value="ABC_TRANSPORTER_1"/>
    <property type="match status" value="1"/>
</dbReference>
<dbReference type="GO" id="GO:0016887">
    <property type="term" value="F:ATP hydrolysis activity"/>
    <property type="evidence" value="ECO:0007669"/>
    <property type="project" value="InterPro"/>
</dbReference>
<keyword evidence="8" id="KW-0472">Membrane</keyword>
<dbReference type="Gene3D" id="3.40.50.300">
    <property type="entry name" value="P-loop containing nucleotide triphosphate hydrolases"/>
    <property type="match status" value="1"/>
</dbReference>
<comment type="similarity">
    <text evidence="2">Belongs to the ABC transporter superfamily.</text>
</comment>
<evidence type="ECO:0000256" key="1">
    <source>
        <dbReference type="ARBA" id="ARBA00004202"/>
    </source>
</evidence>
<dbReference type="InterPro" id="IPR003439">
    <property type="entry name" value="ABC_transporter-like_ATP-bd"/>
</dbReference>
<sequence length="321" mass="34605">MMTITAPTTAVRVTAPAESGRTPAVVANQVTKSYGAVRALDGIDLTISRGEFFGILGPNGAGKTTLMEIIEGLRSADSGQVAVLGRSPWPRDLQLLGSLGVQTQASSFFPSLTALEHITTVATLYGVSAQKAAHTLDRFGLWDKKDVTVEKLSGGQQRRLAIAAAVTHDPEVIFLDEPTAALDPQARRELWSLLDELRAEGRTILYTTHYLDEAERLCDRVAIVDAGRVIAAGKPHDLIREHSSPYVQLVISRDRLDPASAAAVPGVVNAREEGASTIVETDRPEDVLVTLGQRVGFDNIHTRATTLEDVYLRLTGKEYSA</sequence>
<dbReference type="GO" id="GO:0005886">
    <property type="term" value="C:plasma membrane"/>
    <property type="evidence" value="ECO:0007669"/>
    <property type="project" value="UniProtKB-SubCell"/>
</dbReference>
<dbReference type="PROSITE" id="PS50893">
    <property type="entry name" value="ABC_TRANSPORTER_2"/>
    <property type="match status" value="1"/>
</dbReference>
<dbReference type="EMBL" id="CAJC01000057">
    <property type="protein sequence ID" value="CCI52219.1"/>
    <property type="molecule type" value="Genomic_DNA"/>
</dbReference>
<evidence type="ECO:0000313" key="12">
    <source>
        <dbReference type="Proteomes" id="UP000035720"/>
    </source>
</evidence>
<dbReference type="InterPro" id="IPR050763">
    <property type="entry name" value="ABC_transporter_ATP-binding"/>
</dbReference>
<dbReference type="GO" id="GO:0005524">
    <property type="term" value="F:ATP binding"/>
    <property type="evidence" value="ECO:0007669"/>
    <property type="project" value="UniProtKB-KW"/>
</dbReference>
<comment type="caution">
    <text evidence="11">The sequence shown here is derived from an EMBL/GenBank/DDBJ whole genome shotgun (WGS) entry which is preliminary data.</text>
</comment>
<proteinExistence type="inferred from homology"/>
<dbReference type="PANTHER" id="PTHR42711:SF5">
    <property type="entry name" value="ABC TRANSPORTER ATP-BINDING PROTEIN NATA"/>
    <property type="match status" value="1"/>
</dbReference>
<evidence type="ECO:0000256" key="8">
    <source>
        <dbReference type="ARBA" id="ARBA00023136"/>
    </source>
</evidence>
<name>A0A077M6J5_9MICO</name>
<evidence type="ECO:0000256" key="4">
    <source>
        <dbReference type="ARBA" id="ARBA00022475"/>
    </source>
</evidence>
<evidence type="ECO:0000256" key="2">
    <source>
        <dbReference type="ARBA" id="ARBA00005417"/>
    </source>
</evidence>
<organism evidence="11 12">
    <name type="scientific">Nostocoides jenkinsii Ben 74</name>
    <dbReference type="NCBI Taxonomy" id="1193518"/>
    <lineage>
        <taxon>Bacteria</taxon>
        <taxon>Bacillati</taxon>
        <taxon>Actinomycetota</taxon>
        <taxon>Actinomycetes</taxon>
        <taxon>Micrococcales</taxon>
        <taxon>Intrasporangiaceae</taxon>
        <taxon>Nostocoides</taxon>
    </lineage>
</organism>
<keyword evidence="7" id="KW-1278">Translocase</keyword>
<gene>
    <name evidence="11" type="ORF">BN13_150080</name>
</gene>
<keyword evidence="4" id="KW-1003">Cell membrane</keyword>
<dbReference type="GO" id="GO:0046677">
    <property type="term" value="P:response to antibiotic"/>
    <property type="evidence" value="ECO:0007669"/>
    <property type="project" value="UniProtKB-KW"/>
</dbReference>
<dbReference type="AlphaFoldDB" id="A0A077M6J5"/>
<evidence type="ECO:0000256" key="3">
    <source>
        <dbReference type="ARBA" id="ARBA00022448"/>
    </source>
</evidence>
<evidence type="ECO:0000256" key="5">
    <source>
        <dbReference type="ARBA" id="ARBA00022741"/>
    </source>
</evidence>
<accession>A0A077M6J5</accession>
<evidence type="ECO:0000259" key="10">
    <source>
        <dbReference type="PROSITE" id="PS50893"/>
    </source>
</evidence>
<keyword evidence="5" id="KW-0547">Nucleotide-binding</keyword>
<keyword evidence="12" id="KW-1185">Reference proteome</keyword>